<name>A0A1N7QCU8_9RHOB</name>
<feature type="chain" id="PRO_5012862637" description="Secreted protein" evidence="1">
    <location>
        <begin position="25"/>
        <end position="242"/>
    </location>
</feature>
<feature type="signal peptide" evidence="1">
    <location>
        <begin position="1"/>
        <end position="24"/>
    </location>
</feature>
<proteinExistence type="predicted"/>
<dbReference type="RefSeq" id="WP_188475573.1">
    <property type="nucleotide sequence ID" value="NZ_BMEH01000009.1"/>
</dbReference>
<dbReference type="STRING" id="1086013.SAMN05421774_10932"/>
<evidence type="ECO:0000313" key="3">
    <source>
        <dbReference type="Proteomes" id="UP000186141"/>
    </source>
</evidence>
<reference evidence="2 3" key="1">
    <citation type="submission" date="2017-01" db="EMBL/GenBank/DDBJ databases">
        <authorList>
            <person name="Mah S.A."/>
            <person name="Swanson W.J."/>
            <person name="Moy G.W."/>
            <person name="Vacquier V.D."/>
        </authorList>
    </citation>
    <scope>NUCLEOTIDE SEQUENCE [LARGE SCALE GENOMIC DNA]</scope>
    <source>
        <strain evidence="2 3">DSM 26375</strain>
    </source>
</reference>
<accession>A0A1N7QCU8</accession>
<keyword evidence="3" id="KW-1185">Reference proteome</keyword>
<dbReference type="AlphaFoldDB" id="A0A1N7QCU8"/>
<evidence type="ECO:0008006" key="4">
    <source>
        <dbReference type="Google" id="ProtNLM"/>
    </source>
</evidence>
<dbReference type="EMBL" id="FTOT01000009">
    <property type="protein sequence ID" value="SIT20685.1"/>
    <property type="molecule type" value="Genomic_DNA"/>
</dbReference>
<evidence type="ECO:0000313" key="2">
    <source>
        <dbReference type="EMBL" id="SIT20685.1"/>
    </source>
</evidence>
<keyword evidence="1" id="KW-0732">Signal</keyword>
<dbReference type="Proteomes" id="UP000186141">
    <property type="component" value="Unassembled WGS sequence"/>
</dbReference>
<organism evidence="2 3">
    <name type="scientific">Gemmobacter megaterium</name>
    <dbReference type="NCBI Taxonomy" id="1086013"/>
    <lineage>
        <taxon>Bacteria</taxon>
        <taxon>Pseudomonadati</taxon>
        <taxon>Pseudomonadota</taxon>
        <taxon>Alphaproteobacteria</taxon>
        <taxon>Rhodobacterales</taxon>
        <taxon>Paracoccaceae</taxon>
        <taxon>Gemmobacter</taxon>
    </lineage>
</organism>
<protein>
    <recommendedName>
        <fullName evidence="4">Secreted protein</fullName>
    </recommendedName>
</protein>
<gene>
    <name evidence="2" type="ORF">SAMN05421774_10932</name>
</gene>
<sequence>MPRHAVVAILVTLSALMLAPDARAQLDARDMEICRQQCMSRARDASDPRYGACVRTRCEGQAPRRAAPSRRAAAPVAPAAPAGQWALDTHDALGVSVHVQTEDGLIGVACAPEGVAIRVTNGMFRAPVLGWITDTGSAGGTIQPTPGAVHSEIRGSACALGVPGLSAATALVLVDVPVVPKGAGQGFGLTLPSGEVTVATGAEVQARFPGTRHVPVLGLAVGLGALAASCPPLAEALRQPCP</sequence>
<evidence type="ECO:0000256" key="1">
    <source>
        <dbReference type="SAM" id="SignalP"/>
    </source>
</evidence>